<keyword evidence="3" id="KW-1185">Reference proteome</keyword>
<dbReference type="AlphaFoldDB" id="A0A5M3X055"/>
<dbReference type="RefSeq" id="WP_155357424.1">
    <property type="nucleotide sequence ID" value="NZ_BAAAHL010000030.1"/>
</dbReference>
<protein>
    <submittedName>
        <fullName evidence="2">Uncharacterized protein</fullName>
    </submittedName>
</protein>
<dbReference type="Proteomes" id="UP000331127">
    <property type="component" value="Unassembled WGS sequence"/>
</dbReference>
<reference evidence="2 3" key="1">
    <citation type="submission" date="2019-10" db="EMBL/GenBank/DDBJ databases">
        <title>Whole genome shotgun sequence of Acrocarpospora macrocephala NBRC 16266.</title>
        <authorList>
            <person name="Ichikawa N."/>
            <person name="Kimura A."/>
            <person name="Kitahashi Y."/>
            <person name="Komaki H."/>
            <person name="Oguchi A."/>
        </authorList>
    </citation>
    <scope>NUCLEOTIDE SEQUENCE [LARGE SCALE GENOMIC DNA]</scope>
    <source>
        <strain evidence="2 3">NBRC 16266</strain>
    </source>
</reference>
<dbReference type="EMBL" id="BLAE01000034">
    <property type="protein sequence ID" value="GES12093.1"/>
    <property type="molecule type" value="Genomic_DNA"/>
</dbReference>
<gene>
    <name evidence="2" type="ORF">Amac_056900</name>
</gene>
<evidence type="ECO:0000313" key="3">
    <source>
        <dbReference type="Proteomes" id="UP000331127"/>
    </source>
</evidence>
<proteinExistence type="predicted"/>
<accession>A0A5M3X055</accession>
<dbReference type="OrthoDB" id="10018105at2"/>
<organism evidence="2 3">
    <name type="scientific">Acrocarpospora macrocephala</name>
    <dbReference type="NCBI Taxonomy" id="150177"/>
    <lineage>
        <taxon>Bacteria</taxon>
        <taxon>Bacillati</taxon>
        <taxon>Actinomycetota</taxon>
        <taxon>Actinomycetes</taxon>
        <taxon>Streptosporangiales</taxon>
        <taxon>Streptosporangiaceae</taxon>
        <taxon>Acrocarpospora</taxon>
    </lineage>
</organism>
<name>A0A5M3X055_9ACTN</name>
<sequence length="459" mass="50405">MADRHNAEDLLAAHVANATMAALDMLGISEKEFLRALEETVAKRGRPKGRREDAEWILRALSRTFDQVPAPRPLKREAWHVIFAALLWGMFPNLSTAVGARRFPGDLKGGPGYRSHPRSAPETDTYRELMRIARDAGLPTLVDGGSLQDADFGTVEFLASGFDVRLARAFTDLEHKAKASKKRDRRHREEIVQEFYASIFAAFAQTAGEAIDRLKGSVGRFLATVVDPVQSAQFLLLKTLGEIAGSYEEPEGRYANTPVGRVKREALLAAELRVNQTVSSALSDPAPIVVMYLPNEESYPEVKQAIADLLDAFGMEILLEGGIVQGSVWQSFVAVFKRRITEEQADQALTKVQRAVELRGVDKPQADVTRTQSESVAQLLDSLKDNPSALIQIGNILVAKVNGVPIALELSQAQLFHLHANPTLYTDPARAVEQLSRIQGPPNTPADDPSLPGMIRPLH</sequence>
<evidence type="ECO:0000256" key="1">
    <source>
        <dbReference type="SAM" id="MobiDB-lite"/>
    </source>
</evidence>
<comment type="caution">
    <text evidence="2">The sequence shown here is derived from an EMBL/GenBank/DDBJ whole genome shotgun (WGS) entry which is preliminary data.</text>
</comment>
<evidence type="ECO:0000313" key="2">
    <source>
        <dbReference type="EMBL" id="GES12093.1"/>
    </source>
</evidence>
<feature type="region of interest" description="Disordered" evidence="1">
    <location>
        <begin position="438"/>
        <end position="459"/>
    </location>
</feature>